<dbReference type="EMBL" id="ML994649">
    <property type="protein sequence ID" value="KAF2182259.1"/>
    <property type="molecule type" value="Genomic_DNA"/>
</dbReference>
<dbReference type="OrthoDB" id="3786717at2759"/>
<organism evidence="1 2">
    <name type="scientific">Zopfia rhizophila CBS 207.26</name>
    <dbReference type="NCBI Taxonomy" id="1314779"/>
    <lineage>
        <taxon>Eukaryota</taxon>
        <taxon>Fungi</taxon>
        <taxon>Dikarya</taxon>
        <taxon>Ascomycota</taxon>
        <taxon>Pezizomycotina</taxon>
        <taxon>Dothideomycetes</taxon>
        <taxon>Dothideomycetes incertae sedis</taxon>
        <taxon>Zopfiaceae</taxon>
        <taxon>Zopfia</taxon>
    </lineage>
</organism>
<keyword evidence="2" id="KW-1185">Reference proteome</keyword>
<dbReference type="AlphaFoldDB" id="A0A6A6DVJ9"/>
<gene>
    <name evidence="1" type="ORF">K469DRAFT_248036</name>
</gene>
<proteinExistence type="predicted"/>
<evidence type="ECO:0000313" key="2">
    <source>
        <dbReference type="Proteomes" id="UP000800200"/>
    </source>
</evidence>
<sequence length="60" mass="6818">MEPPPSVQEGLEAVKLFLRYNGHQEKVGMEEKQLFDGNQEGSKLYSHQTPKTITLDSWLG</sequence>
<accession>A0A6A6DVJ9</accession>
<evidence type="ECO:0000313" key="1">
    <source>
        <dbReference type="EMBL" id="KAF2182259.1"/>
    </source>
</evidence>
<reference evidence="1" key="1">
    <citation type="journal article" date="2020" name="Stud. Mycol.">
        <title>101 Dothideomycetes genomes: a test case for predicting lifestyles and emergence of pathogens.</title>
        <authorList>
            <person name="Haridas S."/>
            <person name="Albert R."/>
            <person name="Binder M."/>
            <person name="Bloem J."/>
            <person name="Labutti K."/>
            <person name="Salamov A."/>
            <person name="Andreopoulos B."/>
            <person name="Baker S."/>
            <person name="Barry K."/>
            <person name="Bills G."/>
            <person name="Bluhm B."/>
            <person name="Cannon C."/>
            <person name="Castanera R."/>
            <person name="Culley D."/>
            <person name="Daum C."/>
            <person name="Ezra D."/>
            <person name="Gonzalez J."/>
            <person name="Henrissat B."/>
            <person name="Kuo A."/>
            <person name="Liang C."/>
            <person name="Lipzen A."/>
            <person name="Lutzoni F."/>
            <person name="Magnuson J."/>
            <person name="Mondo S."/>
            <person name="Nolan M."/>
            <person name="Ohm R."/>
            <person name="Pangilinan J."/>
            <person name="Park H.-J."/>
            <person name="Ramirez L."/>
            <person name="Alfaro M."/>
            <person name="Sun H."/>
            <person name="Tritt A."/>
            <person name="Yoshinaga Y."/>
            <person name="Zwiers L.-H."/>
            <person name="Turgeon B."/>
            <person name="Goodwin S."/>
            <person name="Spatafora J."/>
            <person name="Crous P."/>
            <person name="Grigoriev I."/>
        </authorList>
    </citation>
    <scope>NUCLEOTIDE SEQUENCE</scope>
    <source>
        <strain evidence="1">CBS 207.26</strain>
    </source>
</reference>
<name>A0A6A6DVJ9_9PEZI</name>
<dbReference type="Proteomes" id="UP000800200">
    <property type="component" value="Unassembled WGS sequence"/>
</dbReference>
<protein>
    <submittedName>
        <fullName evidence="1">Uncharacterized protein</fullName>
    </submittedName>
</protein>